<reference evidence="3" key="1">
    <citation type="submission" date="2016-10" db="EMBL/GenBank/DDBJ databases">
        <authorList>
            <person name="Varghese N."/>
            <person name="Submissions S."/>
        </authorList>
    </citation>
    <scope>NUCLEOTIDE SEQUENCE [LARGE SCALE GENOMIC DNA]</scope>
    <source>
        <strain evidence="3">IBRC-M 10760</strain>
    </source>
</reference>
<dbReference type="RefSeq" id="WP_092695129.1">
    <property type="nucleotide sequence ID" value="NZ_FNBK01000020.1"/>
</dbReference>
<feature type="transmembrane region" description="Helical" evidence="1">
    <location>
        <begin position="104"/>
        <end position="127"/>
    </location>
</feature>
<keyword evidence="3" id="KW-1185">Reference proteome</keyword>
<dbReference type="Pfam" id="PF09946">
    <property type="entry name" value="DUF2178"/>
    <property type="match status" value="1"/>
</dbReference>
<evidence type="ECO:0000313" key="3">
    <source>
        <dbReference type="Proteomes" id="UP000199076"/>
    </source>
</evidence>
<keyword evidence="1" id="KW-0812">Transmembrane</keyword>
<dbReference type="AlphaFoldDB" id="A0A1G7SSG0"/>
<name>A0A1G7SSG0_9EURY</name>
<dbReference type="OrthoDB" id="238227at2157"/>
<keyword evidence="1" id="KW-1133">Transmembrane helix</keyword>
<keyword evidence="1" id="KW-0472">Membrane</keyword>
<gene>
    <name evidence="2" type="ORF">SAMN05216218_12012</name>
</gene>
<evidence type="ECO:0000313" key="2">
    <source>
        <dbReference type="EMBL" id="SDG26056.1"/>
    </source>
</evidence>
<dbReference type="Proteomes" id="UP000199076">
    <property type="component" value="Unassembled WGS sequence"/>
</dbReference>
<evidence type="ECO:0000256" key="1">
    <source>
        <dbReference type="SAM" id="Phobius"/>
    </source>
</evidence>
<protein>
    <submittedName>
        <fullName evidence="2">Predicted membrane protein</fullName>
    </submittedName>
</protein>
<sequence length="133" mass="13961">MTELLGRAGRIRSAVAGLAAVSGLGLAAFTVLNRPFVAVGVYAVALAGAVGLQATADVPVFDERDADISRDAARWTLTIFGWASAGVFPALTVAWGLGMFEWQPWSVAIALFVAVLYLTYGALTFALGRRRSA</sequence>
<proteinExistence type="predicted"/>
<dbReference type="InterPro" id="IPR019235">
    <property type="entry name" value="DUF2178_TM"/>
</dbReference>
<accession>A0A1G7SSG0</accession>
<dbReference type="EMBL" id="FNBK01000020">
    <property type="protein sequence ID" value="SDG26056.1"/>
    <property type="molecule type" value="Genomic_DNA"/>
</dbReference>
<feature type="transmembrane region" description="Helical" evidence="1">
    <location>
        <begin position="36"/>
        <end position="56"/>
    </location>
</feature>
<feature type="transmembrane region" description="Helical" evidence="1">
    <location>
        <begin position="12"/>
        <end position="30"/>
    </location>
</feature>
<feature type="transmembrane region" description="Helical" evidence="1">
    <location>
        <begin position="77"/>
        <end position="98"/>
    </location>
</feature>
<organism evidence="2 3">
    <name type="scientific">Halorientalis regularis</name>
    <dbReference type="NCBI Taxonomy" id="660518"/>
    <lineage>
        <taxon>Archaea</taxon>
        <taxon>Methanobacteriati</taxon>
        <taxon>Methanobacteriota</taxon>
        <taxon>Stenosarchaea group</taxon>
        <taxon>Halobacteria</taxon>
        <taxon>Halobacteriales</taxon>
        <taxon>Haloarculaceae</taxon>
        <taxon>Halorientalis</taxon>
    </lineage>
</organism>